<dbReference type="SUPFAM" id="SSF53448">
    <property type="entry name" value="Nucleotide-diphospho-sugar transferases"/>
    <property type="match status" value="1"/>
</dbReference>
<dbReference type="EC" id="2.4.-.-" evidence="5"/>
<dbReference type="InterPro" id="IPR001173">
    <property type="entry name" value="Glyco_trans_2-like"/>
</dbReference>
<dbReference type="PANTHER" id="PTHR43179">
    <property type="entry name" value="RHAMNOSYLTRANSFERASE WBBL"/>
    <property type="match status" value="1"/>
</dbReference>
<reference evidence="5 6" key="1">
    <citation type="submission" date="2022-11" db="EMBL/GenBank/DDBJ databases">
        <title>Minimal conservation of predation-associated metabolite biosynthetic gene clusters underscores biosynthetic potential of Myxococcota including descriptions for ten novel species: Archangium lansinium sp. nov., Myxococcus landrumus sp. nov., Nannocystis bai.</title>
        <authorList>
            <person name="Ahearne A."/>
            <person name="Stevens C."/>
            <person name="Phillips K."/>
        </authorList>
    </citation>
    <scope>NUCLEOTIDE SEQUENCE [LARGE SCALE GENOMIC DNA]</scope>
    <source>
        <strain evidence="5 6">MIWBW</strain>
    </source>
</reference>
<dbReference type="RefSeq" id="WP_267538322.1">
    <property type="nucleotide sequence ID" value="NZ_JAPNKA010000001.1"/>
</dbReference>
<organism evidence="5 6">
    <name type="scientific">Archangium lansingense</name>
    <dbReference type="NCBI Taxonomy" id="2995310"/>
    <lineage>
        <taxon>Bacteria</taxon>
        <taxon>Pseudomonadati</taxon>
        <taxon>Myxococcota</taxon>
        <taxon>Myxococcia</taxon>
        <taxon>Myxococcales</taxon>
        <taxon>Cystobacterineae</taxon>
        <taxon>Archangiaceae</taxon>
        <taxon>Archangium</taxon>
    </lineage>
</organism>
<evidence type="ECO:0000259" key="4">
    <source>
        <dbReference type="Pfam" id="PF00535"/>
    </source>
</evidence>
<proteinExistence type="inferred from homology"/>
<gene>
    <name evidence="5" type="ORF">OV287_34650</name>
</gene>
<keyword evidence="3 5" id="KW-0808">Transferase</keyword>
<evidence type="ECO:0000313" key="5">
    <source>
        <dbReference type="EMBL" id="MCY1079613.1"/>
    </source>
</evidence>
<dbReference type="InterPro" id="IPR029044">
    <property type="entry name" value="Nucleotide-diphossugar_trans"/>
</dbReference>
<dbReference type="Proteomes" id="UP001207654">
    <property type="component" value="Unassembled WGS sequence"/>
</dbReference>
<dbReference type="PANTHER" id="PTHR43179:SF12">
    <property type="entry name" value="GALACTOFURANOSYLTRANSFERASE GLFT2"/>
    <property type="match status" value="1"/>
</dbReference>
<feature type="domain" description="Glycosyltransferase 2-like" evidence="4">
    <location>
        <begin position="11"/>
        <end position="123"/>
    </location>
</feature>
<keyword evidence="6" id="KW-1185">Reference proteome</keyword>
<dbReference type="Gene3D" id="3.90.550.10">
    <property type="entry name" value="Spore Coat Polysaccharide Biosynthesis Protein SpsA, Chain A"/>
    <property type="match status" value="1"/>
</dbReference>
<comment type="caution">
    <text evidence="5">The sequence shown here is derived from an EMBL/GenBank/DDBJ whole genome shotgun (WGS) entry which is preliminary data.</text>
</comment>
<accession>A0ABT4AD63</accession>
<evidence type="ECO:0000313" key="6">
    <source>
        <dbReference type="Proteomes" id="UP001207654"/>
    </source>
</evidence>
<keyword evidence="2 5" id="KW-0328">Glycosyltransferase</keyword>
<dbReference type="Pfam" id="PF00535">
    <property type="entry name" value="Glycos_transf_2"/>
    <property type="match status" value="1"/>
</dbReference>
<dbReference type="GO" id="GO:0016757">
    <property type="term" value="F:glycosyltransferase activity"/>
    <property type="evidence" value="ECO:0007669"/>
    <property type="project" value="UniProtKB-KW"/>
</dbReference>
<sequence length="280" mass="31313">MSEPRRTRTDVVIPVYAHVGLTRRCIESVLEHSGPELGRLVLVHDCGPEPEMLPMLRAFRLADPRIIVLENEHNRGFISSSNRGLSLGAGDAVLLNSDTRVTPGWLSGLREVAEAHPRIAAITPLSNNGFLCSVPVLQRSSPTSLFEPLELDLSGLPLYTLMPTAVGFCLWMRAEARQRLGLLDPRYGRGYHEENDWCQRARGAGYLVARANRVFVYHEGEVSFGGQRRVLDVLNLRRLVRRYPKYLEETAAFEARPEAHQAARYVAAQLARRSPHSSIG</sequence>
<evidence type="ECO:0000256" key="1">
    <source>
        <dbReference type="ARBA" id="ARBA00006739"/>
    </source>
</evidence>
<dbReference type="EMBL" id="JAPNKA010000001">
    <property type="protein sequence ID" value="MCY1079613.1"/>
    <property type="molecule type" value="Genomic_DNA"/>
</dbReference>
<protein>
    <submittedName>
        <fullName evidence="5">Glycosyltransferase</fullName>
        <ecNumber evidence="5">2.4.-.-</ecNumber>
    </submittedName>
</protein>
<evidence type="ECO:0000256" key="3">
    <source>
        <dbReference type="ARBA" id="ARBA00022679"/>
    </source>
</evidence>
<name>A0ABT4AD63_9BACT</name>
<evidence type="ECO:0000256" key="2">
    <source>
        <dbReference type="ARBA" id="ARBA00022676"/>
    </source>
</evidence>
<comment type="similarity">
    <text evidence="1">Belongs to the glycosyltransferase 2 family.</text>
</comment>